<name>A0A7W7RZW3_9ACTN</name>
<evidence type="ECO:0000313" key="3">
    <source>
        <dbReference type="EMBL" id="MBB4941298.1"/>
    </source>
</evidence>
<reference evidence="3 4" key="1">
    <citation type="submission" date="2020-08" db="EMBL/GenBank/DDBJ databases">
        <title>Sequencing the genomes of 1000 actinobacteria strains.</title>
        <authorList>
            <person name="Klenk H.-P."/>
        </authorList>
    </citation>
    <scope>NUCLEOTIDE SEQUENCE [LARGE SCALE GENOMIC DNA]</scope>
    <source>
        <strain evidence="3 4">DSM 43023</strain>
    </source>
</reference>
<sequence>MILWLISAGISLTPVVLGGRVAEHLAAAPWTHRCPRAALVLWQAIGLSGGLGAVGVGLVAAAAPLAVLFPHGMHTLVWQITPSSTTPTSCRVKSPWRTASQDDMPASC</sequence>
<keyword evidence="2" id="KW-0472">Membrane</keyword>
<feature type="compositionally biased region" description="Polar residues" evidence="1">
    <location>
        <begin position="84"/>
        <end position="101"/>
    </location>
</feature>
<evidence type="ECO:0000256" key="1">
    <source>
        <dbReference type="SAM" id="MobiDB-lite"/>
    </source>
</evidence>
<keyword evidence="2" id="KW-0812">Transmembrane</keyword>
<keyword evidence="2" id="KW-1133">Transmembrane helix</keyword>
<feature type="region of interest" description="Disordered" evidence="1">
    <location>
        <begin position="84"/>
        <end position="108"/>
    </location>
</feature>
<dbReference type="Proteomes" id="UP000534286">
    <property type="component" value="Unassembled WGS sequence"/>
</dbReference>
<feature type="transmembrane region" description="Helical" evidence="2">
    <location>
        <begin position="42"/>
        <end position="69"/>
    </location>
</feature>
<evidence type="ECO:0000313" key="4">
    <source>
        <dbReference type="Proteomes" id="UP000534286"/>
    </source>
</evidence>
<organism evidence="3 4">
    <name type="scientific">Streptosporangium album</name>
    <dbReference type="NCBI Taxonomy" id="47479"/>
    <lineage>
        <taxon>Bacteria</taxon>
        <taxon>Bacillati</taxon>
        <taxon>Actinomycetota</taxon>
        <taxon>Actinomycetes</taxon>
        <taxon>Streptosporangiales</taxon>
        <taxon>Streptosporangiaceae</taxon>
        <taxon>Streptosporangium</taxon>
    </lineage>
</organism>
<proteinExistence type="predicted"/>
<dbReference type="RefSeq" id="WP_184757411.1">
    <property type="nucleotide sequence ID" value="NZ_BAABEK010000088.1"/>
</dbReference>
<dbReference type="EMBL" id="JACHJU010000002">
    <property type="protein sequence ID" value="MBB4941298.1"/>
    <property type="molecule type" value="Genomic_DNA"/>
</dbReference>
<protein>
    <submittedName>
        <fullName evidence="3">Uncharacterized protein</fullName>
    </submittedName>
</protein>
<keyword evidence="4" id="KW-1185">Reference proteome</keyword>
<evidence type="ECO:0000256" key="2">
    <source>
        <dbReference type="SAM" id="Phobius"/>
    </source>
</evidence>
<gene>
    <name evidence="3" type="ORF">FHR32_005675</name>
</gene>
<dbReference type="AlphaFoldDB" id="A0A7W7RZW3"/>
<accession>A0A7W7RZW3</accession>
<comment type="caution">
    <text evidence="3">The sequence shown here is derived from an EMBL/GenBank/DDBJ whole genome shotgun (WGS) entry which is preliminary data.</text>
</comment>